<dbReference type="Proteomes" id="UP001140091">
    <property type="component" value="Unassembled WGS sequence"/>
</dbReference>
<dbReference type="InterPro" id="IPR001915">
    <property type="entry name" value="Peptidase_M48"/>
</dbReference>
<dbReference type="GO" id="GO:0006515">
    <property type="term" value="P:protein quality control for misfolded or incompletely synthesized proteins"/>
    <property type="evidence" value="ECO:0007669"/>
    <property type="project" value="TreeGrafter"/>
</dbReference>
<gene>
    <name evidence="8" type="ORF">H1R20_g4715</name>
</gene>
<dbReference type="InterPro" id="IPR051156">
    <property type="entry name" value="Mito/Outer_Membr_Metalloprot"/>
</dbReference>
<evidence type="ECO:0000256" key="5">
    <source>
        <dbReference type="ARBA" id="ARBA00023049"/>
    </source>
</evidence>
<dbReference type="PANTHER" id="PTHR22726">
    <property type="entry name" value="METALLOENDOPEPTIDASE OMA1"/>
    <property type="match status" value="1"/>
</dbReference>
<dbReference type="Gene3D" id="3.30.2010.10">
    <property type="entry name" value="Metalloproteases ('zincins'), catalytic domain"/>
    <property type="match status" value="1"/>
</dbReference>
<reference evidence="8" key="1">
    <citation type="submission" date="2022-06" db="EMBL/GenBank/DDBJ databases">
        <title>Genome Sequence of Candolleomyces eurysporus.</title>
        <authorList>
            <person name="Buettner E."/>
        </authorList>
    </citation>
    <scope>NUCLEOTIDE SEQUENCE</scope>
    <source>
        <strain evidence="8">VTCC 930004</strain>
    </source>
</reference>
<dbReference type="PANTHER" id="PTHR22726:SF1">
    <property type="entry name" value="METALLOENDOPEPTIDASE OMA1, MITOCHONDRIAL"/>
    <property type="match status" value="1"/>
</dbReference>
<sequence>MEQIADLTRREIHNTFHGKILPPDHPISHHVRRVVSRILTASNLGVLHGEQPAHATLRGDSFGEFTEFGASARPTEAYGPRKKWDVIVVDDKKTINAMATPGAVVVFTGILSVCRDEEGLAAVLAHEIGHVVARHTAESISSQKIWSGVAAILQLLSVDYTITQNLTALLFRLPNSRTHEREADLIGLRLMSKACYDPRAALAMLERLGQLKKSVMPRKAFEFARTHPAHENRVKYLEAALPEAYQIVESNPECAAVRKQLDAFRETAHQAKIDEIKFGD</sequence>
<keyword evidence="4 6" id="KW-0862">Zinc</keyword>
<dbReference type="GO" id="GO:0034982">
    <property type="term" value="P:mitochondrial protein processing"/>
    <property type="evidence" value="ECO:0007669"/>
    <property type="project" value="TreeGrafter"/>
</dbReference>
<dbReference type="CDD" id="cd07331">
    <property type="entry name" value="M48C_Oma1_like"/>
    <property type="match status" value="1"/>
</dbReference>
<keyword evidence="2" id="KW-0479">Metal-binding</keyword>
<dbReference type="EMBL" id="JANBPK010000773">
    <property type="protein sequence ID" value="KAJ2932396.1"/>
    <property type="molecule type" value="Genomic_DNA"/>
</dbReference>
<feature type="non-terminal residue" evidence="8">
    <location>
        <position position="280"/>
    </location>
</feature>
<dbReference type="OrthoDB" id="7464992at2759"/>
<organism evidence="8 9">
    <name type="scientific">Candolleomyces eurysporus</name>
    <dbReference type="NCBI Taxonomy" id="2828524"/>
    <lineage>
        <taxon>Eukaryota</taxon>
        <taxon>Fungi</taxon>
        <taxon>Dikarya</taxon>
        <taxon>Basidiomycota</taxon>
        <taxon>Agaricomycotina</taxon>
        <taxon>Agaricomycetes</taxon>
        <taxon>Agaricomycetidae</taxon>
        <taxon>Agaricales</taxon>
        <taxon>Agaricineae</taxon>
        <taxon>Psathyrellaceae</taxon>
        <taxon>Candolleomyces</taxon>
    </lineage>
</organism>
<dbReference type="GO" id="GO:0046872">
    <property type="term" value="F:metal ion binding"/>
    <property type="evidence" value="ECO:0007669"/>
    <property type="project" value="UniProtKB-KW"/>
</dbReference>
<evidence type="ECO:0000256" key="1">
    <source>
        <dbReference type="ARBA" id="ARBA00022670"/>
    </source>
</evidence>
<proteinExistence type="inferred from homology"/>
<evidence type="ECO:0000256" key="3">
    <source>
        <dbReference type="ARBA" id="ARBA00022801"/>
    </source>
</evidence>
<evidence type="ECO:0000313" key="9">
    <source>
        <dbReference type="Proteomes" id="UP001140091"/>
    </source>
</evidence>
<comment type="caution">
    <text evidence="8">The sequence shown here is derived from an EMBL/GenBank/DDBJ whole genome shotgun (WGS) entry which is preliminary data.</text>
</comment>
<keyword evidence="5 6" id="KW-0482">Metalloprotease</keyword>
<name>A0A9W8JAP5_9AGAR</name>
<accession>A0A9W8JAP5</accession>
<keyword evidence="9" id="KW-1185">Reference proteome</keyword>
<evidence type="ECO:0000313" key="8">
    <source>
        <dbReference type="EMBL" id="KAJ2932396.1"/>
    </source>
</evidence>
<dbReference type="Pfam" id="PF01435">
    <property type="entry name" value="Peptidase_M48"/>
    <property type="match status" value="1"/>
</dbReference>
<evidence type="ECO:0000256" key="6">
    <source>
        <dbReference type="RuleBase" id="RU003983"/>
    </source>
</evidence>
<evidence type="ECO:0000259" key="7">
    <source>
        <dbReference type="Pfam" id="PF01435"/>
    </source>
</evidence>
<dbReference type="GO" id="GO:0004222">
    <property type="term" value="F:metalloendopeptidase activity"/>
    <property type="evidence" value="ECO:0007669"/>
    <property type="project" value="InterPro"/>
</dbReference>
<evidence type="ECO:0000256" key="4">
    <source>
        <dbReference type="ARBA" id="ARBA00022833"/>
    </source>
</evidence>
<dbReference type="GO" id="GO:0005743">
    <property type="term" value="C:mitochondrial inner membrane"/>
    <property type="evidence" value="ECO:0007669"/>
    <property type="project" value="TreeGrafter"/>
</dbReference>
<keyword evidence="1 6" id="KW-0645">Protease</keyword>
<protein>
    <recommendedName>
        <fullName evidence="7">Peptidase M48 domain-containing protein</fullName>
    </recommendedName>
</protein>
<comment type="similarity">
    <text evidence="6">Belongs to the peptidase M48 family.</text>
</comment>
<dbReference type="AlphaFoldDB" id="A0A9W8JAP5"/>
<comment type="cofactor">
    <cofactor evidence="6">
        <name>Zn(2+)</name>
        <dbReference type="ChEBI" id="CHEBI:29105"/>
    </cofactor>
    <text evidence="6">Binds 1 zinc ion per subunit.</text>
</comment>
<keyword evidence="3 6" id="KW-0378">Hydrolase</keyword>
<evidence type="ECO:0000256" key="2">
    <source>
        <dbReference type="ARBA" id="ARBA00022723"/>
    </source>
</evidence>
<feature type="domain" description="Peptidase M48" evidence="7">
    <location>
        <begin position="79"/>
        <end position="239"/>
    </location>
</feature>